<evidence type="ECO:0000313" key="3">
    <source>
        <dbReference type="Proteomes" id="UP000234468"/>
    </source>
</evidence>
<evidence type="ECO:0000256" key="1">
    <source>
        <dbReference type="SAM" id="SignalP"/>
    </source>
</evidence>
<proteinExistence type="predicted"/>
<keyword evidence="3" id="KW-1185">Reference proteome</keyword>
<reference evidence="2 3" key="1">
    <citation type="submission" date="2016-04" db="EMBL/GenBank/DDBJ databases">
        <title>New species of Pectobacterium.</title>
        <authorList>
            <person name="Waleron M."/>
            <person name="Misztak A.E."/>
            <person name="Waleron K."/>
        </authorList>
    </citation>
    <scope>NUCLEOTIDE SEQUENCE [LARGE SCALE GENOMIC DNA]</scope>
    <source>
        <strain evidence="2 3">IFB5232</strain>
    </source>
</reference>
<dbReference type="EMBL" id="LXFV01000012">
    <property type="protein sequence ID" value="PKX86043.1"/>
    <property type="molecule type" value="Genomic_DNA"/>
</dbReference>
<dbReference type="Proteomes" id="UP000234468">
    <property type="component" value="Unassembled WGS sequence"/>
</dbReference>
<gene>
    <name evidence="2" type="ORF">A0G03_02650</name>
</gene>
<name>A0ABX4S8E5_9GAMM</name>
<comment type="caution">
    <text evidence="2">The sequence shown here is derived from an EMBL/GenBank/DDBJ whole genome shotgun (WGS) entry which is preliminary data.</text>
</comment>
<keyword evidence="1" id="KW-0732">Signal</keyword>
<organism evidence="2 3">
    <name type="scientific">Pectobacterium peruviense</name>
    <dbReference type="NCBI Taxonomy" id="2066479"/>
    <lineage>
        <taxon>Bacteria</taxon>
        <taxon>Pseudomonadati</taxon>
        <taxon>Pseudomonadota</taxon>
        <taxon>Gammaproteobacteria</taxon>
        <taxon>Enterobacterales</taxon>
        <taxon>Pectobacteriaceae</taxon>
        <taxon>Pectobacterium</taxon>
    </lineage>
</organism>
<feature type="chain" id="PRO_5045579787" evidence="1">
    <location>
        <begin position="28"/>
        <end position="261"/>
    </location>
</feature>
<sequence>MLLKKLLIPLQVAVLFSGLAFSQNSEAAFTFDPQKCHDPDPEGKAYVALRDTVFHISIDQLSILHDPVLRDGETLLLPPDPSEPLGCKGNPLSQQSLLFSRNFNGKLGDRPDWPKVWPLRKLQLFSSTPSHWGLHLDERHDKMCENRLKQTGLIPNMTACLFEKNPERPDRYDVEEAGSWLIDPEVYSAPFNKRLAIFCMFAISGGTDCEVGYKISPTVNLSYEFKPTELPLTQVINFDKHLRAELEQAMVKDYPWKKSAP</sequence>
<feature type="signal peptide" evidence="1">
    <location>
        <begin position="1"/>
        <end position="27"/>
    </location>
</feature>
<accession>A0ABX4S8E5</accession>
<evidence type="ECO:0000313" key="2">
    <source>
        <dbReference type="EMBL" id="PKX86043.1"/>
    </source>
</evidence>
<protein>
    <submittedName>
        <fullName evidence="2">Uncharacterized protein</fullName>
    </submittedName>
</protein>